<dbReference type="InterPro" id="IPR044068">
    <property type="entry name" value="CB"/>
</dbReference>
<dbReference type="Gene3D" id="1.10.150.130">
    <property type="match status" value="1"/>
</dbReference>
<dbReference type="Proteomes" id="UP000224317">
    <property type="component" value="Unassembled WGS sequence"/>
</dbReference>
<evidence type="ECO:0000256" key="1">
    <source>
        <dbReference type="ARBA" id="ARBA00008857"/>
    </source>
</evidence>
<dbReference type="PROSITE" id="PS51900">
    <property type="entry name" value="CB"/>
    <property type="match status" value="1"/>
</dbReference>
<dbReference type="Gene3D" id="1.10.443.10">
    <property type="entry name" value="Intergrase catalytic core"/>
    <property type="match status" value="1"/>
</dbReference>
<dbReference type="PANTHER" id="PTHR30629:SF2">
    <property type="entry name" value="PROPHAGE INTEGRASE INTS-RELATED"/>
    <property type="match status" value="1"/>
</dbReference>
<dbReference type="InterPro" id="IPR013762">
    <property type="entry name" value="Integrase-like_cat_sf"/>
</dbReference>
<proteinExistence type="inferred from homology"/>
<dbReference type="PROSITE" id="PS51898">
    <property type="entry name" value="TYR_RECOMBINASE"/>
    <property type="match status" value="1"/>
</dbReference>
<dbReference type="PANTHER" id="PTHR30629">
    <property type="entry name" value="PROPHAGE INTEGRASE"/>
    <property type="match status" value="1"/>
</dbReference>
<dbReference type="Pfam" id="PF00589">
    <property type="entry name" value="Phage_integrase"/>
    <property type="match status" value="1"/>
</dbReference>
<dbReference type="SUPFAM" id="SSF56349">
    <property type="entry name" value="DNA breaking-rejoining enzymes"/>
    <property type="match status" value="1"/>
</dbReference>
<evidence type="ECO:0000256" key="4">
    <source>
        <dbReference type="ARBA" id="ARBA00023172"/>
    </source>
</evidence>
<dbReference type="CDD" id="cd01189">
    <property type="entry name" value="INT_ICEBs1_C_like"/>
    <property type="match status" value="1"/>
</dbReference>
<dbReference type="GO" id="GO:0003677">
    <property type="term" value="F:DNA binding"/>
    <property type="evidence" value="ECO:0007669"/>
    <property type="project" value="UniProtKB-UniRule"/>
</dbReference>
<evidence type="ECO:0000313" key="9">
    <source>
        <dbReference type="Proteomes" id="UP000224317"/>
    </source>
</evidence>
<comment type="caution">
    <text evidence="8">The sequence shown here is derived from an EMBL/GenBank/DDBJ whole genome shotgun (WGS) entry which is preliminary data.</text>
</comment>
<dbReference type="GO" id="GO:0015074">
    <property type="term" value="P:DNA integration"/>
    <property type="evidence" value="ECO:0007669"/>
    <property type="project" value="UniProtKB-KW"/>
</dbReference>
<evidence type="ECO:0000313" key="8">
    <source>
        <dbReference type="EMBL" id="PHU40452.1"/>
    </source>
</evidence>
<dbReference type="InterPro" id="IPR010998">
    <property type="entry name" value="Integrase_recombinase_N"/>
</dbReference>
<organism evidence="8 9">
    <name type="scientific">Pseudobutyrivibrio ruminis</name>
    <dbReference type="NCBI Taxonomy" id="46206"/>
    <lineage>
        <taxon>Bacteria</taxon>
        <taxon>Bacillati</taxon>
        <taxon>Bacillota</taxon>
        <taxon>Clostridia</taxon>
        <taxon>Lachnospirales</taxon>
        <taxon>Lachnospiraceae</taxon>
        <taxon>Pseudobutyrivibrio</taxon>
    </lineage>
</organism>
<sequence length="400" mass="46595">MYDAEIQSLRTLINSYTINGDSPALINDMKCKLERKYEEALKDVHHNKLCQLSDGRWKTKNPQIARKTRFELLEALYECYFGTKILTIAEVFEQWIEEYKQDTLLGHRSILTYERYKSDWIRFYEGSAIASMNIGDVKVSTIKSHYKAICANGAISRKTLNNAKTILNHVFDFAVDHDYVSANAARSVNTRDIHCKEVNNELKVYSNEEREKIITQAELEDDVFARAIILMFCSCTRIGEIRALKWEDVDFENRTMYIHREMVRRKDSSGHEYFECVNHTKSGLKEGNRMQPLSDKAVEVLKAQRRTNPFGEYVFLYKDAPLVSNTINHHLKRICERADVEYMSSHKIRFWSVTNMYANGMQQADIQRMAGHADPATTDHYKRVSRLGDIDTDSWNEMFG</sequence>
<protein>
    <recommendedName>
        <fullName evidence="10">Site-specific recombinase XerD</fullName>
    </recommendedName>
</protein>
<feature type="domain" description="Tyr recombinase" evidence="6">
    <location>
        <begin position="200"/>
        <end position="394"/>
    </location>
</feature>
<dbReference type="GO" id="GO:0006310">
    <property type="term" value="P:DNA recombination"/>
    <property type="evidence" value="ECO:0007669"/>
    <property type="project" value="UniProtKB-KW"/>
</dbReference>
<dbReference type="RefSeq" id="WP_099413135.1">
    <property type="nucleotide sequence ID" value="NZ_PDYH01000019.1"/>
</dbReference>
<dbReference type="InterPro" id="IPR050808">
    <property type="entry name" value="Phage_Integrase"/>
</dbReference>
<keyword evidence="3 5" id="KW-0238">DNA-binding</keyword>
<dbReference type="AlphaFoldDB" id="A0A2G3EAY6"/>
<evidence type="ECO:0000256" key="3">
    <source>
        <dbReference type="ARBA" id="ARBA00023125"/>
    </source>
</evidence>
<reference evidence="8" key="1">
    <citation type="submission" date="2017-10" db="EMBL/GenBank/DDBJ databases">
        <title>Resolving the taxonomy of Roseburia spp., Eubacterium rectale and Agathobacter spp. through phylogenomic analysis.</title>
        <authorList>
            <person name="Sheridan P.O."/>
            <person name="Walker A.W."/>
            <person name="Duncan S.H."/>
            <person name="Scott K.P."/>
            <person name="Toole P.W.O."/>
            <person name="Luis P."/>
            <person name="Flint H.J."/>
        </authorList>
    </citation>
    <scope>NUCLEOTIDE SEQUENCE [LARGE SCALE GENOMIC DNA]</scope>
    <source>
        <strain evidence="8">JK10</strain>
    </source>
</reference>
<keyword evidence="2" id="KW-0229">DNA integration</keyword>
<feature type="domain" description="Core-binding (CB)" evidence="7">
    <location>
        <begin position="86"/>
        <end position="175"/>
    </location>
</feature>
<evidence type="ECO:0000256" key="5">
    <source>
        <dbReference type="PROSITE-ProRule" id="PRU01248"/>
    </source>
</evidence>
<dbReference type="InterPro" id="IPR011010">
    <property type="entry name" value="DNA_brk_join_enz"/>
</dbReference>
<keyword evidence="4" id="KW-0233">DNA recombination</keyword>
<gene>
    <name evidence="8" type="ORF">CSX00_06075</name>
</gene>
<evidence type="ECO:0000256" key="2">
    <source>
        <dbReference type="ARBA" id="ARBA00022908"/>
    </source>
</evidence>
<evidence type="ECO:0008006" key="10">
    <source>
        <dbReference type="Google" id="ProtNLM"/>
    </source>
</evidence>
<evidence type="ECO:0000259" key="7">
    <source>
        <dbReference type="PROSITE" id="PS51900"/>
    </source>
</evidence>
<name>A0A2G3EAY6_9FIRM</name>
<evidence type="ECO:0000259" key="6">
    <source>
        <dbReference type="PROSITE" id="PS51898"/>
    </source>
</evidence>
<keyword evidence="9" id="KW-1185">Reference proteome</keyword>
<dbReference type="EMBL" id="PDYH01000019">
    <property type="protein sequence ID" value="PHU40452.1"/>
    <property type="molecule type" value="Genomic_DNA"/>
</dbReference>
<comment type="similarity">
    <text evidence="1">Belongs to the 'phage' integrase family.</text>
</comment>
<accession>A0A2G3EAY6</accession>
<dbReference type="InterPro" id="IPR002104">
    <property type="entry name" value="Integrase_catalytic"/>
</dbReference>